<evidence type="ECO:0000256" key="7">
    <source>
        <dbReference type="ARBA" id="ARBA00022490"/>
    </source>
</evidence>
<dbReference type="Gene3D" id="3.30.40.10">
    <property type="entry name" value="Zinc/RING finger domain, C3HC4 (zinc finger)"/>
    <property type="match status" value="1"/>
</dbReference>
<dbReference type="Pfam" id="PF04564">
    <property type="entry name" value="U-box"/>
    <property type="match status" value="1"/>
</dbReference>
<evidence type="ECO:0000256" key="1">
    <source>
        <dbReference type="ARBA" id="ARBA00000900"/>
    </source>
</evidence>
<dbReference type="SMART" id="SM00504">
    <property type="entry name" value="Ubox"/>
    <property type="match status" value="1"/>
</dbReference>
<keyword evidence="13" id="KW-1185">Reference proteome</keyword>
<sequence length="905" mass="102831">MTQELLISQSIIVCKSVYVDFAKVGASPSYVSCHPNSSVEITHSPLLLFLVPETLPKSASLQAMVTGSECSEALTTIEGTDQFLPLILIKIADEPSLILQLIYSLHDRLKRFSIEKPQFLNLRRAVFKVVSCPQILTFIVTQPLWISNCDLFAENQGRSVEGMTFLGPILNGSVFADDCVEVVEQIFKDSALPPQAVESATTSLRMTYGLYWEQVMHIFRAILAKKEHRGEVTNFLVKAVKLNAAHAQMRPNERLLAGEGFMLNLSMLLLGLAAPVKLQTVDVNYLFHNDCPMKEMLDDTKLNASDEELSQYRANKGDSIEEPNFATVCFFLTAWGIHCGLLASLRKYQRRVRSIGELKRGIENIAQSLDGVNTAAMPSNLVTRNRAVLKRLRNELALQKRSLMCCNVVLLSPQVFKMCTMYYAKLATFLLQLADYDETTGKARSSELLSMMPEWFLEDLAEMLIFMQQNFQPRELPIDVSSVQPIINFCLFVICHAQLFRNPYLVAKFVEILFYCDPISSGHSNVLHEMVITHPLAIKSTLVSSLVNFYIEVESTGASNEFYDKFSIRYNISMIFISMWKTGLLKRHFFEEAEQNTQNFIKFTNRMINDMSFLLEESLDGLKRIRELQTLRDNPEGWSQLTNQQQTQNLSELSSRERQVVSYLTLANKTVTLLHHLTTEIKAPFLRPEIADKLAAMLDFNLMQLCGPKCNSLKVRNPEHYGWQPKRLLLLLVGIYTNLDDDPDVLEAADVETDTPEKVYGRLALAMANDERCFTEKSFKDAVALMEGRSLVAPETMDTFKKLCEKVLKMRSLSELAEIDYGDIPADFKDTLMDTLMTDPVQLPGSQAIMDRPMIMRHLLNSETDPFNRQPLKESDLIPLPELKARILAFKREREAEWRASRSNN</sequence>
<dbReference type="Proteomes" id="UP001626550">
    <property type="component" value="Unassembled WGS sequence"/>
</dbReference>
<evidence type="ECO:0000259" key="11">
    <source>
        <dbReference type="PROSITE" id="PS51698"/>
    </source>
</evidence>
<evidence type="ECO:0000256" key="2">
    <source>
        <dbReference type="ARBA" id="ARBA00004123"/>
    </source>
</evidence>
<keyword evidence="9" id="KW-0833">Ubl conjugation pathway</keyword>
<dbReference type="GO" id="GO:0061630">
    <property type="term" value="F:ubiquitin protein ligase activity"/>
    <property type="evidence" value="ECO:0007669"/>
    <property type="project" value="UniProtKB-EC"/>
</dbReference>
<comment type="catalytic activity">
    <reaction evidence="1">
        <text>S-ubiquitinyl-[E2 ubiquitin-conjugating enzyme]-L-cysteine + [acceptor protein]-L-lysine = [E2 ubiquitin-conjugating enzyme]-L-cysteine + N(6)-ubiquitinyl-[acceptor protein]-L-lysine.</text>
        <dbReference type="EC" id="2.3.2.27"/>
    </reaction>
</comment>
<evidence type="ECO:0000313" key="12">
    <source>
        <dbReference type="EMBL" id="KAL3317633.1"/>
    </source>
</evidence>
<protein>
    <recommendedName>
        <fullName evidence="6">RING-type E3 ubiquitin transferase</fullName>
        <ecNumber evidence="6">2.3.2.27</ecNumber>
    </recommendedName>
</protein>
<dbReference type="InterPro" id="IPR013083">
    <property type="entry name" value="Znf_RING/FYVE/PHD"/>
</dbReference>
<keyword evidence="8" id="KW-0808">Transferase</keyword>
<dbReference type="EMBL" id="JBJKFK010000353">
    <property type="protein sequence ID" value="KAL3317633.1"/>
    <property type="molecule type" value="Genomic_DNA"/>
</dbReference>
<keyword evidence="10" id="KW-0539">Nucleus</keyword>
<evidence type="ECO:0000256" key="8">
    <source>
        <dbReference type="ARBA" id="ARBA00022679"/>
    </source>
</evidence>
<comment type="similarity">
    <text evidence="5">Belongs to the ubiquitin conjugation factor E4 family.</text>
</comment>
<feature type="domain" description="U-box" evidence="11">
    <location>
        <begin position="823"/>
        <end position="897"/>
    </location>
</feature>
<dbReference type="CDD" id="cd16658">
    <property type="entry name" value="RING-Ubox_UBE4B"/>
    <property type="match status" value="1"/>
</dbReference>
<evidence type="ECO:0000313" key="13">
    <source>
        <dbReference type="Proteomes" id="UP001626550"/>
    </source>
</evidence>
<dbReference type="FunFam" id="3.30.40.10:FF:000055">
    <property type="entry name" value="Ubiquitin conjugation factor e4 a"/>
    <property type="match status" value="1"/>
</dbReference>
<gene>
    <name evidence="12" type="primary">UBE4B</name>
    <name evidence="12" type="ORF">Ciccas_003723</name>
</gene>
<dbReference type="SUPFAM" id="SSF57850">
    <property type="entry name" value="RING/U-box"/>
    <property type="match status" value="1"/>
</dbReference>
<dbReference type="InterPro" id="IPR019474">
    <property type="entry name" value="Ub_conjug_fac_E4_core"/>
</dbReference>
<dbReference type="GO" id="GO:0005737">
    <property type="term" value="C:cytoplasm"/>
    <property type="evidence" value="ECO:0007669"/>
    <property type="project" value="UniProtKB-SubCell"/>
</dbReference>
<keyword evidence="7" id="KW-0963">Cytoplasm</keyword>
<comment type="pathway">
    <text evidence="4">Protein modification; protein ubiquitination.</text>
</comment>
<dbReference type="PROSITE" id="PS51698">
    <property type="entry name" value="U_BOX"/>
    <property type="match status" value="1"/>
</dbReference>
<comment type="subcellular location">
    <subcellularLocation>
        <location evidence="3">Cytoplasm</location>
    </subcellularLocation>
    <subcellularLocation>
        <location evidence="2">Nucleus</location>
    </subcellularLocation>
</comment>
<reference evidence="12 13" key="1">
    <citation type="submission" date="2024-11" db="EMBL/GenBank/DDBJ databases">
        <title>Adaptive evolution of stress response genes in parasites aligns with host niche diversity.</title>
        <authorList>
            <person name="Hahn C."/>
            <person name="Resl P."/>
        </authorList>
    </citation>
    <scope>NUCLEOTIDE SEQUENCE [LARGE SCALE GENOMIC DNA]</scope>
    <source>
        <strain evidence="12">EGGRZ-B1_66</strain>
        <tissue evidence="12">Body</tissue>
    </source>
</reference>
<dbReference type="PANTHER" id="PTHR13931:SF2">
    <property type="entry name" value="UBIQUITIN CONJUGATION FACTOR E4 B"/>
    <property type="match status" value="1"/>
</dbReference>
<dbReference type="AlphaFoldDB" id="A0ABD2QDK4"/>
<evidence type="ECO:0000256" key="4">
    <source>
        <dbReference type="ARBA" id="ARBA00004906"/>
    </source>
</evidence>
<evidence type="ECO:0000256" key="6">
    <source>
        <dbReference type="ARBA" id="ARBA00012483"/>
    </source>
</evidence>
<comment type="caution">
    <text evidence="12">The sequence shown here is derived from an EMBL/GenBank/DDBJ whole genome shotgun (WGS) entry which is preliminary data.</text>
</comment>
<dbReference type="EC" id="2.3.2.27" evidence="6"/>
<evidence type="ECO:0000256" key="9">
    <source>
        <dbReference type="ARBA" id="ARBA00022786"/>
    </source>
</evidence>
<proteinExistence type="inferred from homology"/>
<name>A0ABD2QDK4_9PLAT</name>
<dbReference type="Pfam" id="PF10408">
    <property type="entry name" value="Ufd2P_core"/>
    <property type="match status" value="1"/>
</dbReference>
<dbReference type="GO" id="GO:0005634">
    <property type="term" value="C:nucleus"/>
    <property type="evidence" value="ECO:0007669"/>
    <property type="project" value="UniProtKB-SubCell"/>
</dbReference>
<dbReference type="PANTHER" id="PTHR13931">
    <property type="entry name" value="UBIQUITINATION FACTOR E4"/>
    <property type="match status" value="1"/>
</dbReference>
<organism evidence="12 13">
    <name type="scientific">Cichlidogyrus casuarinus</name>
    <dbReference type="NCBI Taxonomy" id="1844966"/>
    <lineage>
        <taxon>Eukaryota</taxon>
        <taxon>Metazoa</taxon>
        <taxon>Spiralia</taxon>
        <taxon>Lophotrochozoa</taxon>
        <taxon>Platyhelminthes</taxon>
        <taxon>Monogenea</taxon>
        <taxon>Monopisthocotylea</taxon>
        <taxon>Dactylogyridea</taxon>
        <taxon>Ancyrocephalidae</taxon>
        <taxon>Cichlidogyrus</taxon>
    </lineage>
</organism>
<dbReference type="InterPro" id="IPR045132">
    <property type="entry name" value="UBE4"/>
</dbReference>
<evidence type="ECO:0000256" key="5">
    <source>
        <dbReference type="ARBA" id="ARBA00007434"/>
    </source>
</evidence>
<evidence type="ECO:0000256" key="3">
    <source>
        <dbReference type="ARBA" id="ARBA00004496"/>
    </source>
</evidence>
<dbReference type="InterPro" id="IPR003613">
    <property type="entry name" value="Ubox_domain"/>
</dbReference>
<evidence type="ECO:0000256" key="10">
    <source>
        <dbReference type="ARBA" id="ARBA00023242"/>
    </source>
</evidence>
<accession>A0ABD2QDK4</accession>